<dbReference type="PANTHER" id="PTHR13767:SF2">
    <property type="entry name" value="PSEUDOURIDYLATE SYNTHASE TRUB1"/>
    <property type="match status" value="1"/>
</dbReference>
<comment type="catalytic activity">
    <reaction evidence="1">
        <text>a uridine in mRNA = a pseudouridine in mRNA</text>
        <dbReference type="Rhea" id="RHEA:56644"/>
        <dbReference type="Rhea" id="RHEA-COMP:14658"/>
        <dbReference type="Rhea" id="RHEA-COMP:14659"/>
        <dbReference type="ChEBI" id="CHEBI:65314"/>
        <dbReference type="ChEBI" id="CHEBI:65315"/>
    </reaction>
</comment>
<dbReference type="EC" id="5.4.99.25" evidence="3"/>
<feature type="region of interest" description="Disordered" evidence="6">
    <location>
        <begin position="391"/>
        <end position="421"/>
    </location>
</feature>
<dbReference type="PANTHER" id="PTHR13767">
    <property type="entry name" value="TRNA-PSEUDOURIDINE SYNTHASE"/>
    <property type="match status" value="1"/>
</dbReference>
<dbReference type="AlphaFoldDB" id="A0A8H6CEL9"/>
<dbReference type="GO" id="GO:1990481">
    <property type="term" value="P:mRNA pseudouridine synthesis"/>
    <property type="evidence" value="ECO:0007669"/>
    <property type="project" value="TreeGrafter"/>
</dbReference>
<dbReference type="SUPFAM" id="SSF55120">
    <property type="entry name" value="Pseudouridine synthase"/>
    <property type="match status" value="1"/>
</dbReference>
<keyword evidence="5" id="KW-0413">Isomerase</keyword>
<feature type="compositionally biased region" description="Polar residues" evidence="6">
    <location>
        <begin position="243"/>
        <end position="255"/>
    </location>
</feature>
<dbReference type="RefSeq" id="XP_037151568.1">
    <property type="nucleotide sequence ID" value="XM_037292149.1"/>
</dbReference>
<dbReference type="HAMAP" id="MF_01080">
    <property type="entry name" value="TruB_bact"/>
    <property type="match status" value="1"/>
</dbReference>
<evidence type="ECO:0000256" key="1">
    <source>
        <dbReference type="ARBA" id="ARBA00001166"/>
    </source>
</evidence>
<evidence type="ECO:0000313" key="8">
    <source>
        <dbReference type="EMBL" id="KAF6222133.1"/>
    </source>
</evidence>
<dbReference type="InterPro" id="IPR002501">
    <property type="entry name" value="PsdUridine_synth_N"/>
</dbReference>
<keyword evidence="9" id="KW-1185">Reference proteome</keyword>
<sequence>MPVPTSLVKNIMSKPKGKVVEGVFAINKPAAISSAQTIRNLQHRFNPSALFAPWLAAERSNREIEERTHRNRRKDKRVQVKIGHGGTLDPMATGVLIMGVGQGTKRLQGFLECTKTYEATILFGAATDTYDTLGKVLRRAEYGHVSRENVEKALGKFRGKIMQRPPIYSALRVQGKRLYEYAREGKEVPKEIEGRPVEVKELEIVNWMEGGSHNHGLPKEDAEDEAKDLAEKVLHLEEAVATSENASEVQFMNGTAGTGTKRKRSLDDGDSVVPNKNPELGPEGESQWLMSGGLQNPDHSTKQIDTHAQQSSPPPIEGPPAVKLRMTVTSGFYVRSLSHDLGELVGSLACMCELVRTRQGDFELGKNVLEYEDLEKGEDVWGPKVEQLLSDWESSNEDMNGGADRSDGGRRRRRRNSSSDA</sequence>
<dbReference type="Pfam" id="PF01509">
    <property type="entry name" value="TruB_N"/>
    <property type="match status" value="1"/>
</dbReference>
<dbReference type="InterPro" id="IPR020103">
    <property type="entry name" value="PsdUridine_synth_cat_dom_sf"/>
</dbReference>
<proteinExistence type="inferred from homology"/>
<dbReference type="GO" id="GO:0005634">
    <property type="term" value="C:nucleus"/>
    <property type="evidence" value="ECO:0007669"/>
    <property type="project" value="TreeGrafter"/>
</dbReference>
<protein>
    <recommendedName>
        <fullName evidence="3">tRNA pseudouridine(55) synthase</fullName>
        <ecNumber evidence="3">5.4.99.25</ecNumber>
    </recommendedName>
</protein>
<comment type="caution">
    <text evidence="8">The sequence shown here is derived from an EMBL/GenBank/DDBJ whole genome shotgun (WGS) entry which is preliminary data.</text>
</comment>
<accession>A0A8H6CEL9</accession>
<dbReference type="GeneID" id="59329635"/>
<dbReference type="Proteomes" id="UP000593566">
    <property type="component" value="Unassembled WGS sequence"/>
</dbReference>
<dbReference type="InterPro" id="IPR014780">
    <property type="entry name" value="tRNA_psdUridine_synth_TruB"/>
</dbReference>
<evidence type="ECO:0000256" key="6">
    <source>
        <dbReference type="SAM" id="MobiDB-lite"/>
    </source>
</evidence>
<dbReference type="EMBL" id="JACCJB010000012">
    <property type="protein sequence ID" value="KAF6222133.1"/>
    <property type="molecule type" value="Genomic_DNA"/>
</dbReference>
<evidence type="ECO:0000256" key="2">
    <source>
        <dbReference type="ARBA" id="ARBA00008999"/>
    </source>
</evidence>
<evidence type="ECO:0000313" key="9">
    <source>
        <dbReference type="Proteomes" id="UP000593566"/>
    </source>
</evidence>
<evidence type="ECO:0000256" key="5">
    <source>
        <dbReference type="ARBA" id="ARBA00023235"/>
    </source>
</evidence>
<keyword evidence="4" id="KW-0819">tRNA processing</keyword>
<dbReference type="GO" id="GO:0003723">
    <property type="term" value="F:RNA binding"/>
    <property type="evidence" value="ECO:0007669"/>
    <property type="project" value="InterPro"/>
</dbReference>
<feature type="region of interest" description="Disordered" evidence="6">
    <location>
        <begin position="243"/>
        <end position="321"/>
    </location>
</feature>
<organism evidence="8 9">
    <name type="scientific">Letharia lupina</name>
    <dbReference type="NCBI Taxonomy" id="560253"/>
    <lineage>
        <taxon>Eukaryota</taxon>
        <taxon>Fungi</taxon>
        <taxon>Dikarya</taxon>
        <taxon>Ascomycota</taxon>
        <taxon>Pezizomycotina</taxon>
        <taxon>Lecanoromycetes</taxon>
        <taxon>OSLEUM clade</taxon>
        <taxon>Lecanoromycetidae</taxon>
        <taxon>Lecanorales</taxon>
        <taxon>Lecanorineae</taxon>
        <taxon>Parmeliaceae</taxon>
        <taxon>Letharia</taxon>
    </lineage>
</organism>
<feature type="compositionally biased region" description="Basic residues" evidence="6">
    <location>
        <begin position="410"/>
        <end position="421"/>
    </location>
</feature>
<name>A0A8H6CEL9_9LECA</name>
<feature type="domain" description="Pseudouridine synthase II N-terminal" evidence="7">
    <location>
        <begin position="79"/>
        <end position="208"/>
    </location>
</feature>
<dbReference type="GO" id="GO:0160148">
    <property type="term" value="F:tRNA pseudouridine(55) synthase activity"/>
    <property type="evidence" value="ECO:0007669"/>
    <property type="project" value="UniProtKB-EC"/>
</dbReference>
<dbReference type="GO" id="GO:0006400">
    <property type="term" value="P:tRNA modification"/>
    <property type="evidence" value="ECO:0007669"/>
    <property type="project" value="TreeGrafter"/>
</dbReference>
<evidence type="ECO:0000256" key="4">
    <source>
        <dbReference type="ARBA" id="ARBA00022694"/>
    </source>
</evidence>
<comment type="similarity">
    <text evidence="2">Belongs to the pseudouridine synthase TruB family.</text>
</comment>
<dbReference type="Gene3D" id="3.30.2350.10">
    <property type="entry name" value="Pseudouridine synthase"/>
    <property type="match status" value="1"/>
</dbReference>
<evidence type="ECO:0000259" key="7">
    <source>
        <dbReference type="Pfam" id="PF01509"/>
    </source>
</evidence>
<evidence type="ECO:0000256" key="3">
    <source>
        <dbReference type="ARBA" id="ARBA00012787"/>
    </source>
</evidence>
<reference evidence="8 9" key="1">
    <citation type="journal article" date="2020" name="Genomics">
        <title>Complete, high-quality genomes from long-read metagenomic sequencing of two wolf lichen thalli reveals enigmatic genome architecture.</title>
        <authorList>
            <person name="McKenzie S.K."/>
            <person name="Walston R.F."/>
            <person name="Allen J.L."/>
        </authorList>
    </citation>
    <scope>NUCLEOTIDE SEQUENCE [LARGE SCALE GENOMIC DNA]</scope>
    <source>
        <strain evidence="8">WasteWater1</strain>
    </source>
</reference>
<gene>
    <name evidence="8" type="ORF">HO133_001219</name>
</gene>